<sequence>MERRFIAEAHADFAEKLEAAELDTEQKQKKLLDAYAEELQSKYPEWANCKFVWLRGQDLIITCARRK</sequence>
<dbReference type="Proteomes" id="UP000184749">
    <property type="component" value="Chromosome"/>
</dbReference>
<dbReference type="EMBL" id="CP017101">
    <property type="protein sequence ID" value="APO68997.1"/>
    <property type="molecule type" value="Genomic_DNA"/>
</dbReference>
<protein>
    <submittedName>
        <fullName evidence="1">Uncharacterized protein</fullName>
    </submittedName>
</protein>
<accession>A0A1L5NM92</accession>
<evidence type="ECO:0000313" key="1">
    <source>
        <dbReference type="EMBL" id="APO68997.1"/>
    </source>
</evidence>
<proteinExistence type="predicted"/>
<gene>
    <name evidence="1" type="ORF">IE4872_CH03398</name>
</gene>
<evidence type="ECO:0000313" key="2">
    <source>
        <dbReference type="Proteomes" id="UP000184749"/>
    </source>
</evidence>
<reference evidence="1 2" key="1">
    <citation type="submission" date="2016-09" db="EMBL/GenBank/DDBJ databases">
        <title>The complete genome sequences of Rhizobium gallicum, symbiovars gallicum and phaseoli, symbionts associated to common bean (Phaseolus vulgaris).</title>
        <authorList>
            <person name="Bustos P."/>
            <person name="Santamaria R.I."/>
            <person name="Perez-Carrascal O.M."/>
            <person name="Juarez S."/>
            <person name="Lozano L."/>
            <person name="Martinez-Flores I."/>
            <person name="Martinez-Romero E."/>
            <person name="Cevallos M."/>
            <person name="Romero D."/>
            <person name="Davila G."/>
            <person name="Gonzalez V."/>
        </authorList>
    </citation>
    <scope>NUCLEOTIDE SEQUENCE [LARGE SCALE GENOMIC DNA]</scope>
    <source>
        <strain evidence="1 2">IE4872</strain>
    </source>
</reference>
<name>A0A1L5NM92_9HYPH</name>
<dbReference type="AlphaFoldDB" id="A0A1L5NM92"/>
<organism evidence="1 2">
    <name type="scientific">Rhizobium gallicum</name>
    <dbReference type="NCBI Taxonomy" id="56730"/>
    <lineage>
        <taxon>Bacteria</taxon>
        <taxon>Pseudomonadati</taxon>
        <taxon>Pseudomonadota</taxon>
        <taxon>Alphaproteobacteria</taxon>
        <taxon>Hyphomicrobiales</taxon>
        <taxon>Rhizobiaceae</taxon>
        <taxon>Rhizobium/Agrobacterium group</taxon>
        <taxon>Rhizobium</taxon>
    </lineage>
</organism>